<dbReference type="InterPro" id="IPR000683">
    <property type="entry name" value="Gfo/Idh/MocA-like_OxRdtase_N"/>
</dbReference>
<accession>A0A1B7JQ44</accession>
<proteinExistence type="predicted"/>
<dbReference type="EC" id="1.1.1.18" evidence="3"/>
<keyword evidence="3" id="KW-0560">Oxidoreductase</keyword>
<dbReference type="Gene3D" id="3.30.360.10">
    <property type="entry name" value="Dihydrodipicolinate Reductase, domain 2"/>
    <property type="match status" value="1"/>
</dbReference>
<dbReference type="Gene3D" id="3.40.50.720">
    <property type="entry name" value="NAD(P)-binding Rossmann-like Domain"/>
    <property type="match status" value="1"/>
</dbReference>
<reference evidence="3 4" key="1">
    <citation type="submission" date="2016-04" db="EMBL/GenBank/DDBJ databases">
        <title>ATOL: Assembling a taxonomically balanced genome-scale reconstruction of the evolutionary history of the Enterobacteriaceae.</title>
        <authorList>
            <person name="Plunkett G.III."/>
            <person name="Neeno-Eckwall E.C."/>
            <person name="Glasner J.D."/>
            <person name="Perna N.T."/>
        </authorList>
    </citation>
    <scope>NUCLEOTIDE SEQUENCE [LARGE SCALE GENOMIC DNA]</scope>
    <source>
        <strain evidence="3 4">ATCC 51603</strain>
    </source>
</reference>
<gene>
    <name evidence="3" type="ORF">M989_03203</name>
</gene>
<dbReference type="AlphaFoldDB" id="A0A1B7JQ44"/>
<comment type="caution">
    <text evidence="3">The sequence shown here is derived from an EMBL/GenBank/DDBJ whole genome shotgun (WGS) entry which is preliminary data.</text>
</comment>
<dbReference type="PANTHER" id="PTHR43708">
    <property type="entry name" value="CONSERVED EXPRESSED OXIDOREDUCTASE (EUROFUNG)"/>
    <property type="match status" value="1"/>
</dbReference>
<dbReference type="PANTHER" id="PTHR43708:SF8">
    <property type="entry name" value="OXIDOREDUCTASE"/>
    <property type="match status" value="1"/>
</dbReference>
<dbReference type="InterPro" id="IPR055170">
    <property type="entry name" value="GFO_IDH_MocA-like_dom"/>
</dbReference>
<protein>
    <submittedName>
        <fullName evidence="3">Myo-inositol 2-dehydrogenase</fullName>
        <ecNumber evidence="3">1.-.-.-</ecNumber>
        <ecNumber evidence="3">1.1.1.18</ecNumber>
    </submittedName>
</protein>
<dbReference type="EC" id="1.-.-.-" evidence="3"/>
<dbReference type="GO" id="GO:0050112">
    <property type="term" value="F:inositol 2-dehydrogenase (NAD+) activity"/>
    <property type="evidence" value="ECO:0007669"/>
    <property type="project" value="UniProtKB-EC"/>
</dbReference>
<dbReference type="PATRIC" id="fig|1354264.4.peg.3338"/>
<name>A0A1B7JQ44_9ENTR</name>
<organism evidence="3 4">
    <name type="scientific">Kluyvera georgiana ATCC 51603</name>
    <dbReference type="NCBI Taxonomy" id="1354264"/>
    <lineage>
        <taxon>Bacteria</taxon>
        <taxon>Pseudomonadati</taxon>
        <taxon>Pseudomonadota</taxon>
        <taxon>Gammaproteobacteria</taxon>
        <taxon>Enterobacterales</taxon>
        <taxon>Enterobacteriaceae</taxon>
        <taxon>Kluyvera</taxon>
    </lineage>
</organism>
<dbReference type="GO" id="GO:0000166">
    <property type="term" value="F:nucleotide binding"/>
    <property type="evidence" value="ECO:0007669"/>
    <property type="project" value="InterPro"/>
</dbReference>
<evidence type="ECO:0000313" key="4">
    <source>
        <dbReference type="Proteomes" id="UP000078386"/>
    </source>
</evidence>
<dbReference type="Pfam" id="PF22725">
    <property type="entry name" value="GFO_IDH_MocA_C3"/>
    <property type="match status" value="1"/>
</dbReference>
<dbReference type="SUPFAM" id="SSF55347">
    <property type="entry name" value="Glyceraldehyde-3-phosphate dehydrogenase-like, C-terminal domain"/>
    <property type="match status" value="1"/>
</dbReference>
<dbReference type="SUPFAM" id="SSF51735">
    <property type="entry name" value="NAD(P)-binding Rossmann-fold domains"/>
    <property type="match status" value="1"/>
</dbReference>
<dbReference type="InterPro" id="IPR036291">
    <property type="entry name" value="NAD(P)-bd_dom_sf"/>
</dbReference>
<dbReference type="InterPro" id="IPR051317">
    <property type="entry name" value="Gfo/Idh/MocA_oxidoreduct"/>
</dbReference>
<evidence type="ECO:0000259" key="1">
    <source>
        <dbReference type="Pfam" id="PF01408"/>
    </source>
</evidence>
<feature type="domain" description="Gfo/Idh/MocA-like oxidoreductase N-terminal" evidence="1">
    <location>
        <begin position="7"/>
        <end position="121"/>
    </location>
</feature>
<sequence>MGNDRLQMAIVGYGGMGAYHVHLAHASDRIRVKGVFDIDDGRLRLASESGLVAYPSFTALLADREVAIVLIATPNDVHKTLAIRALEAGKHVICEKPVALTVDEFKAMMAVADEMGRMLIVHQNRRWDEDFLTVRRLWQEKRIGDIFHVESRVQGANGIPGDWRHCPAQGGGMLLDWGVHLLDQLLLLDDSEIDHVYASLSYVLGHEVDDGFTAHVAFKSGLTAHIEVGTTNFIKLPRWYVKGTEGNALIADWDLSGGVVTRIRESVTPEPVPIQAGVGLTKTMAPPNENAVAEHPLPAPLHPQTSFYNNVAQAILDGEAPMVKNDEVLRVMNLMAAIFTASRERRVVEHVDSVR</sequence>
<dbReference type="RefSeq" id="WP_064546873.1">
    <property type="nucleotide sequence ID" value="NZ_LXEU01000066.1"/>
</dbReference>
<dbReference type="EMBL" id="LXEU01000066">
    <property type="protein sequence ID" value="OAT50039.1"/>
    <property type="molecule type" value="Genomic_DNA"/>
</dbReference>
<keyword evidence="4" id="KW-1185">Reference proteome</keyword>
<dbReference type="Pfam" id="PF01408">
    <property type="entry name" value="GFO_IDH_MocA"/>
    <property type="match status" value="1"/>
</dbReference>
<evidence type="ECO:0000313" key="3">
    <source>
        <dbReference type="EMBL" id="OAT50039.1"/>
    </source>
</evidence>
<evidence type="ECO:0000259" key="2">
    <source>
        <dbReference type="Pfam" id="PF22725"/>
    </source>
</evidence>
<feature type="domain" description="GFO/IDH/MocA-like oxidoreductase" evidence="2">
    <location>
        <begin position="131"/>
        <end position="247"/>
    </location>
</feature>
<dbReference type="Proteomes" id="UP000078386">
    <property type="component" value="Unassembled WGS sequence"/>
</dbReference>